<dbReference type="Gene3D" id="3.30.160.660">
    <property type="match status" value="1"/>
</dbReference>
<dbReference type="Pfam" id="PF02624">
    <property type="entry name" value="YcaO"/>
    <property type="match status" value="1"/>
</dbReference>
<dbReference type="NCBIfam" id="TIGR03882">
    <property type="entry name" value="cyclo_dehyd_2"/>
    <property type="match status" value="1"/>
</dbReference>
<reference evidence="4" key="1">
    <citation type="journal article" date="2019" name="Int. J. Syst. Evol. Microbiol.">
        <title>The Global Catalogue of Microorganisms (GCM) 10K type strain sequencing project: providing services to taxonomists for standard genome sequencing and annotation.</title>
        <authorList>
            <consortium name="The Broad Institute Genomics Platform"/>
            <consortium name="The Broad Institute Genome Sequencing Center for Infectious Disease"/>
            <person name="Wu L."/>
            <person name="Ma J."/>
        </authorList>
    </citation>
    <scope>NUCLEOTIDE SEQUENCE [LARGE SCALE GENOMIC DNA]</scope>
    <source>
        <strain evidence="4">CGMCC 4.7177</strain>
    </source>
</reference>
<dbReference type="Gene3D" id="3.40.50.720">
    <property type="entry name" value="NAD(P)-binding Rossmann-like Domain"/>
    <property type="match status" value="1"/>
</dbReference>
<dbReference type="EMBL" id="JBHSFK010000001">
    <property type="protein sequence ID" value="MFC4497960.1"/>
    <property type="molecule type" value="Genomic_DNA"/>
</dbReference>
<dbReference type="Gene3D" id="3.30.40.250">
    <property type="match status" value="1"/>
</dbReference>
<gene>
    <name evidence="3" type="ORF">ACFPIH_00265</name>
</gene>
<dbReference type="PANTHER" id="PTHR37809:SF1">
    <property type="entry name" value="RIBOSOMAL PROTEIN S12 METHYLTHIOTRANSFERASE ACCESSORY FACTOR YCAO"/>
    <property type="match status" value="1"/>
</dbReference>
<keyword evidence="4" id="KW-1185">Reference proteome</keyword>
<dbReference type="Proteomes" id="UP001595839">
    <property type="component" value="Unassembled WGS sequence"/>
</dbReference>
<name>A0ABV9AGZ7_9ACTN</name>
<dbReference type="PANTHER" id="PTHR37809">
    <property type="entry name" value="RIBOSOMAL PROTEIN S12 METHYLTHIOTRANSFERASE ACCESSORY FACTOR YCAO"/>
    <property type="match status" value="1"/>
</dbReference>
<dbReference type="InterPro" id="IPR022291">
    <property type="entry name" value="Bacteriocin_synth_cyclodeHase"/>
</dbReference>
<dbReference type="PROSITE" id="PS51664">
    <property type="entry name" value="YCAO"/>
    <property type="match status" value="1"/>
</dbReference>
<protein>
    <submittedName>
        <fullName evidence="3">TOMM leader peptide-binding protein</fullName>
    </submittedName>
</protein>
<dbReference type="Gene3D" id="3.30.1330.230">
    <property type="match status" value="1"/>
</dbReference>
<feature type="region of interest" description="Disordered" evidence="1">
    <location>
        <begin position="287"/>
        <end position="306"/>
    </location>
</feature>
<dbReference type="Gene3D" id="3.90.930.60">
    <property type="match status" value="1"/>
</dbReference>
<proteinExistence type="predicted"/>
<dbReference type="RefSeq" id="WP_381165925.1">
    <property type="nucleotide sequence ID" value="NZ_JBHSFK010000001.1"/>
</dbReference>
<dbReference type="NCBIfam" id="TIGR00702">
    <property type="entry name" value="YcaO-type kinase domain"/>
    <property type="match status" value="1"/>
</dbReference>
<evidence type="ECO:0000256" key="1">
    <source>
        <dbReference type="SAM" id="MobiDB-lite"/>
    </source>
</evidence>
<evidence type="ECO:0000313" key="3">
    <source>
        <dbReference type="EMBL" id="MFC4497960.1"/>
    </source>
</evidence>
<accession>A0ABV9AGZ7</accession>
<dbReference type="NCBIfam" id="TIGR03604">
    <property type="entry name" value="TOMM_cyclo_SagD"/>
    <property type="match status" value="1"/>
</dbReference>
<feature type="domain" description="YcaO" evidence="2">
    <location>
        <begin position="391"/>
        <end position="763"/>
    </location>
</feature>
<evidence type="ECO:0000259" key="2">
    <source>
        <dbReference type="PROSITE" id="PS51664"/>
    </source>
</evidence>
<comment type="caution">
    <text evidence="3">The sequence shown here is derived from an EMBL/GenBank/DDBJ whole genome shotgun (WGS) entry which is preliminary data.</text>
</comment>
<evidence type="ECO:0000313" key="4">
    <source>
        <dbReference type="Proteomes" id="UP001595839"/>
    </source>
</evidence>
<dbReference type="InterPro" id="IPR027624">
    <property type="entry name" value="TOMM_cyclo_SagD"/>
</dbReference>
<sequence>MTTEEPTAADPLVGFGSHLRVDVLPGQAVYLSSSRDVLAVRGTGAETLAPLLDGTRTVAEVVTEARPALGPAQTRRSLEHLDRAGLLSASVPGAPRPGPAEHAYWDLAGVSGTTVGHGLSSCGPVAVTVCGNADAEEIRAQCRAAGLTVAAAEPEAVLGLVVCDDYLDPALSDVQARQRSAGRPWLLASLDGPDLWTGPFFGIDGGPCHSCLAHRLQAHRRGELPIRNALGLTGPVAVPRASVAASRGAGMQLALLEAHKWLAGLRHPGQRAVHVLDTLTLESRHHPVRRRPQCPDCGDPGLVATQNGRPVRVESRPKTTTGGTGHRTASAERMLTEYGDLVGPVTGIVPELRRDARAPEFLNCYLAGQNLAVPAENLASLTSNLRALSGGKGVTDAQARMSALGEAVERHCGTRQGDEAVVLDSFRALGDRAVHPNDCQLIHTRQFRDRVRWNARASHFHHVPTPFDEDAETAWTPVWSLVDGCHKLLPTGLLYFSGGTGPGDADRLRADSNGCAAGSSLEDAVLQGFLELVERDAVAVWWYNRLRRPAVDLDAFDDPWIARLRTGLSALRRDVWALDLTSDLGIPCMAALSRRTDGPREDIVFGFGAHYDPRVALRRALGEMGQLLPAVLGAREDGTGYAVDDPAAVAWWSGATTAGQPYLWPDPGHAPMSPSRYGYTPRRDLAHDIDAMVELMRGAGHDLLVLDQTRPDIGLPVVRVLAPGLRHFWARFAPGRLFDVPVRLGLQERPTPYDNLNPIPMFV</sequence>
<organism evidence="3 4">
    <name type="scientific">Streptomyces vulcanius</name>
    <dbReference type="NCBI Taxonomy" id="1441876"/>
    <lineage>
        <taxon>Bacteria</taxon>
        <taxon>Bacillati</taxon>
        <taxon>Actinomycetota</taxon>
        <taxon>Actinomycetes</taxon>
        <taxon>Kitasatosporales</taxon>
        <taxon>Streptomycetaceae</taxon>
        <taxon>Streptomyces</taxon>
    </lineage>
</organism>
<dbReference type="InterPro" id="IPR003776">
    <property type="entry name" value="YcaO-like_dom"/>
</dbReference>